<proteinExistence type="predicted"/>
<accession>A0A3L6PC07</accession>
<reference evidence="7" key="1">
    <citation type="journal article" date="2019" name="Nat. Commun.">
        <title>The genome of broomcorn millet.</title>
        <authorList>
            <person name="Zou C."/>
            <person name="Miki D."/>
            <person name="Li D."/>
            <person name="Tang Q."/>
            <person name="Xiao L."/>
            <person name="Rajput S."/>
            <person name="Deng P."/>
            <person name="Jia W."/>
            <person name="Huang R."/>
            <person name="Zhang M."/>
            <person name="Sun Y."/>
            <person name="Hu J."/>
            <person name="Fu X."/>
            <person name="Schnable P.S."/>
            <person name="Li F."/>
            <person name="Zhang H."/>
            <person name="Feng B."/>
            <person name="Zhu X."/>
            <person name="Liu R."/>
            <person name="Schnable J.C."/>
            <person name="Zhu J.-K."/>
            <person name="Zhang H."/>
        </authorList>
    </citation>
    <scope>NUCLEOTIDE SEQUENCE [LARGE SCALE GENOMIC DNA]</scope>
</reference>
<dbReference type="GO" id="GO:0030422">
    <property type="term" value="P:siRNA processing"/>
    <property type="evidence" value="ECO:0007669"/>
    <property type="project" value="TreeGrafter"/>
</dbReference>
<dbReference type="GO" id="GO:0004525">
    <property type="term" value="F:ribonuclease III activity"/>
    <property type="evidence" value="ECO:0007669"/>
    <property type="project" value="InterPro"/>
</dbReference>
<gene>
    <name evidence="6" type="ORF">C2845_PM10G12300</name>
</gene>
<dbReference type="PANTHER" id="PTHR14950:SF54">
    <property type="entry name" value="RNASE II-LIKE 1"/>
    <property type="match status" value="1"/>
</dbReference>
<evidence type="ECO:0000259" key="5">
    <source>
        <dbReference type="PROSITE" id="PS50142"/>
    </source>
</evidence>
<dbReference type="Proteomes" id="UP000275267">
    <property type="component" value="Unassembled WGS sequence"/>
</dbReference>
<sequence>MCKYPVHSNGLLDPPKVLSDIVESLIGAIYFDSNFDQEEVWRVFRNLADPLINLETLGKHPVSELFEFCQKTRRGVKIVKDEWDKNLKVEVLIDGELVGSATYAQKEIAQNRAAKAPLDKLKETMGQIESESASADVSEPFDELDIAGNTKMSVKY</sequence>
<evidence type="ECO:0000256" key="1">
    <source>
        <dbReference type="ARBA" id="ARBA00022801"/>
    </source>
</evidence>
<evidence type="ECO:0000313" key="7">
    <source>
        <dbReference type="Proteomes" id="UP000275267"/>
    </source>
</evidence>
<evidence type="ECO:0008006" key="8">
    <source>
        <dbReference type="Google" id="ProtNLM"/>
    </source>
</evidence>
<dbReference type="OrthoDB" id="416741at2759"/>
<dbReference type="PANTHER" id="PTHR14950">
    <property type="entry name" value="DICER-RELATED"/>
    <property type="match status" value="1"/>
</dbReference>
<dbReference type="EMBL" id="PQIB02000018">
    <property type="protein sequence ID" value="RLM54459.1"/>
    <property type="molecule type" value="Genomic_DNA"/>
</dbReference>
<dbReference type="STRING" id="4540.A0A3L6PC07"/>
<keyword evidence="2 3" id="KW-0694">RNA-binding</keyword>
<dbReference type="AlphaFoldDB" id="A0A3L6PC07"/>
<dbReference type="PROSITE" id="PS50142">
    <property type="entry name" value="RNASE_3_2"/>
    <property type="match status" value="1"/>
</dbReference>
<feature type="domain" description="DRBM" evidence="4">
    <location>
        <begin position="60"/>
        <end position="123"/>
    </location>
</feature>
<protein>
    <recommendedName>
        <fullName evidence="8">RNase III domain-containing protein</fullName>
    </recommendedName>
</protein>
<dbReference type="Pfam" id="PF00035">
    <property type="entry name" value="dsrm"/>
    <property type="match status" value="1"/>
</dbReference>
<dbReference type="GO" id="GO:0003723">
    <property type="term" value="F:RNA binding"/>
    <property type="evidence" value="ECO:0007669"/>
    <property type="project" value="UniProtKB-UniRule"/>
</dbReference>
<comment type="caution">
    <text evidence="6">The sequence shown here is derived from an EMBL/GenBank/DDBJ whole genome shotgun (WGS) entry which is preliminary data.</text>
</comment>
<evidence type="ECO:0000256" key="2">
    <source>
        <dbReference type="ARBA" id="ARBA00022884"/>
    </source>
</evidence>
<dbReference type="SUPFAM" id="SSF54768">
    <property type="entry name" value="dsRNA-binding domain-like"/>
    <property type="match status" value="1"/>
</dbReference>
<evidence type="ECO:0000256" key="3">
    <source>
        <dbReference type="PROSITE-ProRule" id="PRU00266"/>
    </source>
</evidence>
<dbReference type="Gene3D" id="1.10.1520.10">
    <property type="entry name" value="Ribonuclease III domain"/>
    <property type="match status" value="1"/>
</dbReference>
<organism evidence="6 7">
    <name type="scientific">Panicum miliaceum</name>
    <name type="common">Proso millet</name>
    <name type="synonym">Broomcorn millet</name>
    <dbReference type="NCBI Taxonomy" id="4540"/>
    <lineage>
        <taxon>Eukaryota</taxon>
        <taxon>Viridiplantae</taxon>
        <taxon>Streptophyta</taxon>
        <taxon>Embryophyta</taxon>
        <taxon>Tracheophyta</taxon>
        <taxon>Spermatophyta</taxon>
        <taxon>Magnoliopsida</taxon>
        <taxon>Liliopsida</taxon>
        <taxon>Poales</taxon>
        <taxon>Poaceae</taxon>
        <taxon>PACMAD clade</taxon>
        <taxon>Panicoideae</taxon>
        <taxon>Panicodae</taxon>
        <taxon>Paniceae</taxon>
        <taxon>Panicinae</taxon>
        <taxon>Panicum</taxon>
        <taxon>Panicum sect. Panicum</taxon>
    </lineage>
</organism>
<name>A0A3L6PC07_PANMI</name>
<dbReference type="GO" id="GO:0005737">
    <property type="term" value="C:cytoplasm"/>
    <property type="evidence" value="ECO:0007669"/>
    <property type="project" value="TreeGrafter"/>
</dbReference>
<dbReference type="GO" id="GO:0005634">
    <property type="term" value="C:nucleus"/>
    <property type="evidence" value="ECO:0007669"/>
    <property type="project" value="TreeGrafter"/>
</dbReference>
<dbReference type="Gene3D" id="3.30.160.20">
    <property type="match status" value="1"/>
</dbReference>
<dbReference type="CDD" id="cd00593">
    <property type="entry name" value="RIBOc"/>
    <property type="match status" value="1"/>
</dbReference>
<evidence type="ECO:0000259" key="4">
    <source>
        <dbReference type="PROSITE" id="PS50137"/>
    </source>
</evidence>
<dbReference type="InterPro" id="IPR000999">
    <property type="entry name" value="RNase_III_dom"/>
</dbReference>
<dbReference type="PROSITE" id="PS50137">
    <property type="entry name" value="DS_RBD"/>
    <property type="match status" value="1"/>
</dbReference>
<evidence type="ECO:0000313" key="6">
    <source>
        <dbReference type="EMBL" id="RLM54459.1"/>
    </source>
</evidence>
<dbReference type="InterPro" id="IPR014720">
    <property type="entry name" value="dsRBD_dom"/>
</dbReference>
<dbReference type="InterPro" id="IPR036389">
    <property type="entry name" value="RNase_III_sf"/>
</dbReference>
<keyword evidence="1" id="KW-0378">Hydrolase</keyword>
<keyword evidence="7" id="KW-1185">Reference proteome</keyword>
<feature type="domain" description="RNase III" evidence="5">
    <location>
        <begin position="1"/>
        <end position="34"/>
    </location>
</feature>